<evidence type="ECO:0000256" key="8">
    <source>
        <dbReference type="ARBA" id="ARBA00022803"/>
    </source>
</evidence>
<evidence type="ECO:0000256" key="6">
    <source>
        <dbReference type="ARBA" id="ARBA00022737"/>
    </source>
</evidence>
<gene>
    <name evidence="22" type="ORF">TCLT_LOCUS5315</name>
</gene>
<proteinExistence type="inferred from homology"/>
<dbReference type="GO" id="GO:0005524">
    <property type="term" value="F:ATP binding"/>
    <property type="evidence" value="ECO:0007669"/>
    <property type="project" value="UniProtKB-KW"/>
</dbReference>
<dbReference type="InterPro" id="IPR003812">
    <property type="entry name" value="Fido"/>
</dbReference>
<dbReference type="SUPFAM" id="SSF140931">
    <property type="entry name" value="Fic-like"/>
    <property type="match status" value="1"/>
</dbReference>
<organism evidence="24">
    <name type="scientific">Thelazia callipaeda</name>
    <name type="common">Oriental eyeworm</name>
    <name type="synonym">Parasitic nematode</name>
    <dbReference type="NCBI Taxonomy" id="103827"/>
    <lineage>
        <taxon>Eukaryota</taxon>
        <taxon>Metazoa</taxon>
        <taxon>Ecdysozoa</taxon>
        <taxon>Nematoda</taxon>
        <taxon>Chromadorea</taxon>
        <taxon>Rhabditida</taxon>
        <taxon>Spirurina</taxon>
        <taxon>Spiruromorpha</taxon>
        <taxon>Thelazioidea</taxon>
        <taxon>Thelaziidae</taxon>
        <taxon>Thelazia</taxon>
    </lineage>
</organism>
<sequence>MSSGEVSSAWMWYRSWLRVVIVSVMVSILVQIIWPQAQHFVTSQFFICEWQFTPGFIKQSNYCSSYLLRKRSISTTDLGYFVDPLSVESSYFIDDVKKFHNALTSAVPAGVFSWNWKTDKEAIAAFRAAVQSRMRGNMKKAELIIRHAFALAPHHPDILTEYGIVVEMGQKDLVQAEELYARALSYNPYHREALIRRARTLPAVEEIHKEMLRKLHEKLTYFLRIPKTSSSLRKAMKEFYFLHVYHTVAIEGNTMSLGQARSVLETRMVVAGKSIMEHNEILGMDAALRFINKSVEYISYFTLQDILSIHHRVLGFVDPDAAGVFRKTQVYVGSFTPVSADLVPREMDEMVKWLNSEDSLLLDPVERAAIAHYKLVSIHPFIDGNGRTARLLMNLILMQSGFPPVIIPVEDRADYYDGLSAGNRGDLRPFIRFIARQTDATLQLYINSATTCDYAKESNKCTIGTVSDISTQVKDPNSS</sequence>
<accession>A0A0N5CY22</accession>
<evidence type="ECO:0000256" key="10">
    <source>
        <dbReference type="ARBA" id="ARBA00022989"/>
    </source>
</evidence>
<feature type="binding site" evidence="17">
    <location>
        <begin position="415"/>
        <end position="416"/>
    </location>
    <ligand>
        <name>ATP</name>
        <dbReference type="ChEBI" id="CHEBI:30616"/>
    </ligand>
</feature>
<dbReference type="STRING" id="103827.A0A0N5CY22"/>
<name>A0A0N5CY22_THECL</name>
<evidence type="ECO:0000256" key="11">
    <source>
        <dbReference type="ARBA" id="ARBA00023136"/>
    </source>
</evidence>
<feature type="active site" evidence="16">
    <location>
        <position position="379"/>
    </location>
</feature>
<evidence type="ECO:0000256" key="13">
    <source>
        <dbReference type="ARBA" id="ARBA00047939"/>
    </source>
</evidence>
<dbReference type="GO" id="GO:0070733">
    <property type="term" value="F:AMPylase activity"/>
    <property type="evidence" value="ECO:0007669"/>
    <property type="project" value="UniProtKB-EC"/>
</dbReference>
<evidence type="ECO:0000256" key="7">
    <source>
        <dbReference type="ARBA" id="ARBA00022741"/>
    </source>
</evidence>
<evidence type="ECO:0000256" key="19">
    <source>
        <dbReference type="PIRSR" id="PIRSR640198-4"/>
    </source>
</evidence>
<keyword evidence="9 17" id="KW-0067">ATP-binding</keyword>
<dbReference type="Pfam" id="PF02661">
    <property type="entry name" value="Fic"/>
    <property type="match status" value="1"/>
</dbReference>
<evidence type="ECO:0000256" key="3">
    <source>
        <dbReference type="ARBA" id="ARBA00022679"/>
    </source>
</evidence>
<evidence type="ECO:0000256" key="5">
    <source>
        <dbReference type="ARBA" id="ARBA00022695"/>
    </source>
</evidence>
<feature type="glycosylation site" description="N-linked (GlcNAc...) asparagine" evidence="19">
    <location>
        <position position="292"/>
    </location>
</feature>
<evidence type="ECO:0000313" key="23">
    <source>
        <dbReference type="Proteomes" id="UP000276776"/>
    </source>
</evidence>
<protein>
    <recommendedName>
        <fullName evidence="12">protein adenylyltransferase</fullName>
        <ecNumber evidence="12">2.7.7.108</ecNumber>
    </recommendedName>
</protein>
<dbReference type="PANTHER" id="PTHR13504">
    <property type="entry name" value="FIDO DOMAIN-CONTAINING PROTEIN DDB_G0283145"/>
    <property type="match status" value="1"/>
</dbReference>
<dbReference type="Gene3D" id="1.25.40.10">
    <property type="entry name" value="Tetratricopeptide repeat domain"/>
    <property type="match status" value="1"/>
</dbReference>
<evidence type="ECO:0000256" key="16">
    <source>
        <dbReference type="PIRSR" id="PIRSR640198-1"/>
    </source>
</evidence>
<evidence type="ECO:0000256" key="14">
    <source>
        <dbReference type="ARBA" id="ARBA00048696"/>
    </source>
</evidence>
<keyword evidence="7 17" id="KW-0547">Nucleotide-binding</keyword>
<keyword evidence="10 20" id="KW-1133">Transmembrane helix</keyword>
<keyword evidence="11 20" id="KW-0472">Membrane</keyword>
<dbReference type="Proteomes" id="UP000276776">
    <property type="component" value="Unassembled WGS sequence"/>
</dbReference>
<keyword evidence="5" id="KW-0548">Nucleotidyltransferase</keyword>
<evidence type="ECO:0000256" key="15">
    <source>
        <dbReference type="ARBA" id="ARBA00049297"/>
    </source>
</evidence>
<feature type="binding site" evidence="17">
    <location>
        <position position="423"/>
    </location>
    <ligand>
        <name>ATP</name>
        <dbReference type="ChEBI" id="CHEBI:30616"/>
    </ligand>
</feature>
<dbReference type="InterPro" id="IPR040198">
    <property type="entry name" value="Fido_containing"/>
</dbReference>
<evidence type="ECO:0000256" key="17">
    <source>
        <dbReference type="PIRSR" id="PIRSR640198-2"/>
    </source>
</evidence>
<dbReference type="AlphaFoldDB" id="A0A0N5CY22"/>
<evidence type="ECO:0000313" key="22">
    <source>
        <dbReference type="EMBL" id="VDN02542.1"/>
    </source>
</evidence>
<comment type="catalytic activity">
    <reaction evidence="15">
        <text>3-O-(5'-adenylyl)-L-threonyl-[protein] + H2O = L-threonyl-[protein] + AMP + H(+)</text>
        <dbReference type="Rhea" id="RHEA:55932"/>
        <dbReference type="Rhea" id="RHEA-COMP:11060"/>
        <dbReference type="Rhea" id="RHEA-COMP:13847"/>
        <dbReference type="ChEBI" id="CHEBI:15377"/>
        <dbReference type="ChEBI" id="CHEBI:15378"/>
        <dbReference type="ChEBI" id="CHEBI:30013"/>
        <dbReference type="ChEBI" id="CHEBI:138113"/>
        <dbReference type="ChEBI" id="CHEBI:456215"/>
    </reaction>
</comment>
<keyword evidence="3" id="KW-0808">Transferase</keyword>
<keyword evidence="6" id="KW-0677">Repeat</keyword>
<dbReference type="Gene3D" id="1.10.3290.10">
    <property type="entry name" value="Fido-like domain"/>
    <property type="match status" value="1"/>
</dbReference>
<evidence type="ECO:0000256" key="12">
    <source>
        <dbReference type="ARBA" id="ARBA00034531"/>
    </source>
</evidence>
<evidence type="ECO:0000256" key="18">
    <source>
        <dbReference type="PIRSR" id="PIRSR640198-3"/>
    </source>
</evidence>
<dbReference type="OMA" id="QLRCQLW"/>
<evidence type="ECO:0000256" key="20">
    <source>
        <dbReference type="SAM" id="Phobius"/>
    </source>
</evidence>
<evidence type="ECO:0000259" key="21">
    <source>
        <dbReference type="PROSITE" id="PS51459"/>
    </source>
</evidence>
<evidence type="ECO:0000256" key="2">
    <source>
        <dbReference type="ARBA" id="ARBA00009742"/>
    </source>
</evidence>
<feature type="domain" description="Fido" evidence="21">
    <location>
        <begin position="301"/>
        <end position="436"/>
    </location>
</feature>
<dbReference type="WBParaSite" id="TCLT_0000532601-mRNA-1">
    <property type="protein sequence ID" value="TCLT_0000532601-mRNA-1"/>
    <property type="gene ID" value="TCLT_0000532601"/>
</dbReference>
<evidence type="ECO:0000256" key="9">
    <source>
        <dbReference type="ARBA" id="ARBA00022840"/>
    </source>
</evidence>
<feature type="site" description="Important for autoinhibition of adenylyltransferase activity" evidence="18">
    <location>
        <position position="251"/>
    </location>
</feature>
<keyword evidence="23" id="KW-1185">Reference proteome</keyword>
<dbReference type="EC" id="2.7.7.108" evidence="12"/>
<comment type="catalytic activity">
    <reaction evidence="14">
        <text>L-tyrosyl-[protein] + ATP = O-(5'-adenylyl)-L-tyrosyl-[protein] + diphosphate</text>
        <dbReference type="Rhea" id="RHEA:54288"/>
        <dbReference type="Rhea" id="RHEA-COMP:10136"/>
        <dbReference type="Rhea" id="RHEA-COMP:13846"/>
        <dbReference type="ChEBI" id="CHEBI:30616"/>
        <dbReference type="ChEBI" id="CHEBI:33019"/>
        <dbReference type="ChEBI" id="CHEBI:46858"/>
        <dbReference type="ChEBI" id="CHEBI:83624"/>
        <dbReference type="EC" id="2.7.7.108"/>
    </reaction>
</comment>
<dbReference type="GO" id="GO:0016020">
    <property type="term" value="C:membrane"/>
    <property type="evidence" value="ECO:0007669"/>
    <property type="project" value="UniProtKB-SubCell"/>
</dbReference>
<dbReference type="OrthoDB" id="439046at2759"/>
<reference evidence="22 23" key="2">
    <citation type="submission" date="2018-11" db="EMBL/GenBank/DDBJ databases">
        <authorList>
            <consortium name="Pathogen Informatics"/>
        </authorList>
    </citation>
    <scope>NUCLEOTIDE SEQUENCE [LARGE SCALE GENOMIC DNA]</scope>
</reference>
<feature type="binding site" evidence="17">
    <location>
        <begin position="383"/>
        <end position="390"/>
    </location>
    <ligand>
        <name>ATP</name>
        <dbReference type="ChEBI" id="CHEBI:30616"/>
    </ligand>
</feature>
<reference evidence="24" key="1">
    <citation type="submission" date="2017-02" db="UniProtKB">
        <authorList>
            <consortium name="WormBaseParasite"/>
        </authorList>
    </citation>
    <scope>IDENTIFICATION</scope>
</reference>
<evidence type="ECO:0000256" key="1">
    <source>
        <dbReference type="ARBA" id="ARBA00004167"/>
    </source>
</evidence>
<feature type="transmembrane region" description="Helical" evidence="20">
    <location>
        <begin position="16"/>
        <end position="34"/>
    </location>
</feature>
<dbReference type="PROSITE" id="PS51459">
    <property type="entry name" value="FIDO"/>
    <property type="match status" value="1"/>
</dbReference>
<keyword evidence="4 20" id="KW-0812">Transmembrane</keyword>
<dbReference type="PANTHER" id="PTHR13504:SF34">
    <property type="entry name" value="PROTEIN ADENYLYLTRANSFERASE FICD"/>
    <property type="match status" value="1"/>
</dbReference>
<keyword evidence="8" id="KW-0802">TPR repeat</keyword>
<dbReference type="InterPro" id="IPR011990">
    <property type="entry name" value="TPR-like_helical_dom_sf"/>
</dbReference>
<comment type="similarity">
    <text evidence="2">Belongs to the fic family.</text>
</comment>
<comment type="subcellular location">
    <subcellularLocation>
        <location evidence="1">Membrane</location>
        <topology evidence="1">Single-pass membrane protein</topology>
    </subcellularLocation>
</comment>
<evidence type="ECO:0000313" key="24">
    <source>
        <dbReference type="WBParaSite" id="TCLT_0000532601-mRNA-1"/>
    </source>
</evidence>
<comment type="catalytic activity">
    <reaction evidence="13">
        <text>L-threonyl-[protein] + ATP = 3-O-(5'-adenylyl)-L-threonyl-[protein] + diphosphate</text>
        <dbReference type="Rhea" id="RHEA:54292"/>
        <dbReference type="Rhea" id="RHEA-COMP:11060"/>
        <dbReference type="Rhea" id="RHEA-COMP:13847"/>
        <dbReference type="ChEBI" id="CHEBI:30013"/>
        <dbReference type="ChEBI" id="CHEBI:30616"/>
        <dbReference type="ChEBI" id="CHEBI:33019"/>
        <dbReference type="ChEBI" id="CHEBI:138113"/>
        <dbReference type="EC" id="2.7.7.108"/>
    </reaction>
</comment>
<dbReference type="InterPro" id="IPR036597">
    <property type="entry name" value="Fido-like_dom_sf"/>
</dbReference>
<evidence type="ECO:0000256" key="4">
    <source>
        <dbReference type="ARBA" id="ARBA00022692"/>
    </source>
</evidence>
<dbReference type="EMBL" id="UYYF01004332">
    <property type="protein sequence ID" value="VDN02542.1"/>
    <property type="molecule type" value="Genomic_DNA"/>
</dbReference>
<dbReference type="SUPFAM" id="SSF48452">
    <property type="entry name" value="TPR-like"/>
    <property type="match status" value="1"/>
</dbReference>